<feature type="compositionally biased region" description="Polar residues" evidence="5">
    <location>
        <begin position="1039"/>
        <end position="1050"/>
    </location>
</feature>
<reference evidence="7" key="1">
    <citation type="submission" date="2020-11" db="EMBL/GenBank/DDBJ databases">
        <authorList>
            <person name="Koelle M."/>
            <person name="Horta M.A.C."/>
            <person name="Nowrousian M."/>
            <person name="Ohm R.A."/>
            <person name="Benz P."/>
            <person name="Pilgard A."/>
        </authorList>
    </citation>
    <scope>NUCLEOTIDE SEQUENCE</scope>
    <source>
        <strain evidence="7">FPRL280</strain>
    </source>
</reference>
<feature type="region of interest" description="Disordered" evidence="5">
    <location>
        <begin position="1"/>
        <end position="28"/>
    </location>
</feature>
<accession>A0A8H7NZE5</accession>
<feature type="region of interest" description="Disordered" evidence="5">
    <location>
        <begin position="929"/>
        <end position="993"/>
    </location>
</feature>
<feature type="region of interest" description="Disordered" evidence="5">
    <location>
        <begin position="361"/>
        <end position="392"/>
    </location>
</feature>
<feature type="compositionally biased region" description="Basic and acidic residues" evidence="5">
    <location>
        <begin position="1024"/>
        <end position="1038"/>
    </location>
</feature>
<feature type="domain" description="Nucleoporin Nup159/Nup146 N-terminal" evidence="6">
    <location>
        <begin position="38"/>
        <end position="338"/>
    </location>
</feature>
<proteinExistence type="predicted"/>
<feature type="region of interest" description="Disordered" evidence="5">
    <location>
        <begin position="1579"/>
        <end position="1747"/>
    </location>
</feature>
<evidence type="ECO:0000259" key="6">
    <source>
        <dbReference type="Pfam" id="PF16755"/>
    </source>
</evidence>
<feature type="compositionally biased region" description="Polar residues" evidence="5">
    <location>
        <begin position="485"/>
        <end position="499"/>
    </location>
</feature>
<feature type="compositionally biased region" description="Polar residues" evidence="5">
    <location>
        <begin position="1540"/>
        <end position="1549"/>
    </location>
</feature>
<feature type="region of interest" description="Disordered" evidence="5">
    <location>
        <begin position="1509"/>
        <end position="1549"/>
    </location>
</feature>
<feature type="compositionally biased region" description="Low complexity" evidence="5">
    <location>
        <begin position="728"/>
        <end position="745"/>
    </location>
</feature>
<dbReference type="Proteomes" id="UP000639403">
    <property type="component" value="Unassembled WGS sequence"/>
</dbReference>
<evidence type="ECO:0000256" key="4">
    <source>
        <dbReference type="SAM" id="Coils"/>
    </source>
</evidence>
<gene>
    <name evidence="7" type="ORF">IEO21_06767</name>
</gene>
<feature type="compositionally biased region" description="Polar residues" evidence="5">
    <location>
        <begin position="361"/>
        <end position="374"/>
    </location>
</feature>
<evidence type="ECO:0000256" key="1">
    <source>
        <dbReference type="ARBA" id="ARBA00004123"/>
    </source>
</evidence>
<feature type="compositionally biased region" description="Low complexity" evidence="5">
    <location>
        <begin position="783"/>
        <end position="804"/>
    </location>
</feature>
<feature type="compositionally biased region" description="Basic and acidic residues" evidence="5">
    <location>
        <begin position="1059"/>
        <end position="1084"/>
    </location>
</feature>
<evidence type="ECO:0000313" key="7">
    <source>
        <dbReference type="EMBL" id="KAF9810819.1"/>
    </source>
</evidence>
<dbReference type="SUPFAM" id="SSF117289">
    <property type="entry name" value="Nucleoporin domain"/>
    <property type="match status" value="1"/>
</dbReference>
<feature type="compositionally biased region" description="Low complexity" evidence="5">
    <location>
        <begin position="416"/>
        <end position="437"/>
    </location>
</feature>
<feature type="compositionally biased region" description="Polar residues" evidence="5">
    <location>
        <begin position="1006"/>
        <end position="1019"/>
    </location>
</feature>
<evidence type="ECO:0000256" key="2">
    <source>
        <dbReference type="ARBA" id="ARBA00022448"/>
    </source>
</evidence>
<feature type="compositionally biased region" description="Basic residues" evidence="5">
    <location>
        <begin position="1667"/>
        <end position="1678"/>
    </location>
</feature>
<feature type="compositionally biased region" description="Low complexity" evidence="5">
    <location>
        <begin position="1620"/>
        <end position="1655"/>
    </location>
</feature>
<feature type="compositionally biased region" description="Acidic residues" evidence="5">
    <location>
        <begin position="1111"/>
        <end position="1134"/>
    </location>
</feature>
<dbReference type="Gene3D" id="2.130.10.10">
    <property type="entry name" value="YVTN repeat-like/Quinoprotein amine dehydrogenase"/>
    <property type="match status" value="1"/>
</dbReference>
<keyword evidence="4" id="KW-0175">Coiled coil</keyword>
<feature type="compositionally biased region" description="Polar residues" evidence="5">
    <location>
        <begin position="1511"/>
        <end position="1528"/>
    </location>
</feature>
<reference evidence="7" key="2">
    <citation type="journal article" name="Front. Microbiol.">
        <title>Degradative Capacity of Two Strains of Rhodonia placenta: From Phenotype to Genotype.</title>
        <authorList>
            <person name="Kolle M."/>
            <person name="Horta M.A.C."/>
            <person name="Nowrousian M."/>
            <person name="Ohm R.A."/>
            <person name="Benz J.P."/>
            <person name="Pilgard A."/>
        </authorList>
    </citation>
    <scope>NUCLEOTIDE SEQUENCE</scope>
    <source>
        <strain evidence="7">FPRL280</strain>
    </source>
</reference>
<feature type="compositionally biased region" description="Low complexity" evidence="5">
    <location>
        <begin position="1280"/>
        <end position="1293"/>
    </location>
</feature>
<evidence type="ECO:0000313" key="8">
    <source>
        <dbReference type="Proteomes" id="UP000639403"/>
    </source>
</evidence>
<organism evidence="7 8">
    <name type="scientific">Rhodonia placenta</name>
    <dbReference type="NCBI Taxonomy" id="104341"/>
    <lineage>
        <taxon>Eukaryota</taxon>
        <taxon>Fungi</taxon>
        <taxon>Dikarya</taxon>
        <taxon>Basidiomycota</taxon>
        <taxon>Agaricomycotina</taxon>
        <taxon>Agaricomycetes</taxon>
        <taxon>Polyporales</taxon>
        <taxon>Adustoporiaceae</taxon>
        <taxon>Rhodonia</taxon>
    </lineage>
</organism>
<dbReference type="GO" id="GO:0005634">
    <property type="term" value="C:nucleus"/>
    <property type="evidence" value="ECO:0007669"/>
    <property type="project" value="UniProtKB-SubCell"/>
</dbReference>
<feature type="region of interest" description="Disordered" evidence="5">
    <location>
        <begin position="1006"/>
        <end position="1310"/>
    </location>
</feature>
<feature type="compositionally biased region" description="Gly residues" evidence="5">
    <location>
        <begin position="450"/>
        <end position="460"/>
    </location>
</feature>
<feature type="region of interest" description="Disordered" evidence="5">
    <location>
        <begin position="678"/>
        <end position="751"/>
    </location>
</feature>
<feature type="coiled-coil region" evidence="4">
    <location>
        <begin position="1454"/>
        <end position="1488"/>
    </location>
</feature>
<dbReference type="EMBL" id="JADOXO010000164">
    <property type="protein sequence ID" value="KAF9810819.1"/>
    <property type="molecule type" value="Genomic_DNA"/>
</dbReference>
<feature type="region of interest" description="Disordered" evidence="5">
    <location>
        <begin position="772"/>
        <end position="804"/>
    </location>
</feature>
<keyword evidence="2" id="KW-0813">Transport</keyword>
<comment type="subcellular location">
    <subcellularLocation>
        <location evidence="1">Nucleus</location>
    </subcellularLocation>
</comment>
<feature type="compositionally biased region" description="Polar residues" evidence="5">
    <location>
        <begin position="1232"/>
        <end position="1242"/>
    </location>
</feature>
<dbReference type="InterPro" id="IPR039462">
    <property type="entry name" value="Nup159/Nup146_N"/>
</dbReference>
<keyword evidence="3" id="KW-0539">Nucleus</keyword>
<feature type="region of interest" description="Disordered" evidence="5">
    <location>
        <begin position="416"/>
        <end position="499"/>
    </location>
</feature>
<feature type="compositionally biased region" description="Polar residues" evidence="5">
    <location>
        <begin position="881"/>
        <end position="903"/>
    </location>
</feature>
<feature type="compositionally biased region" description="Low complexity" evidence="5">
    <location>
        <begin position="820"/>
        <end position="829"/>
    </location>
</feature>
<feature type="compositionally biased region" description="Acidic residues" evidence="5">
    <location>
        <begin position="1086"/>
        <end position="1099"/>
    </location>
</feature>
<feature type="compositionally biased region" description="Low complexity" evidence="5">
    <location>
        <begin position="929"/>
        <end position="953"/>
    </location>
</feature>
<dbReference type="Pfam" id="PF16755">
    <property type="entry name" value="Beta-prop_NUP159_NUP214"/>
    <property type="match status" value="1"/>
</dbReference>
<feature type="compositionally biased region" description="Low complexity" evidence="5">
    <location>
        <begin position="1153"/>
        <end position="1194"/>
    </location>
</feature>
<evidence type="ECO:0000256" key="3">
    <source>
        <dbReference type="ARBA" id="ARBA00023242"/>
    </source>
</evidence>
<protein>
    <recommendedName>
        <fullName evidence="6">Nucleoporin Nup159/Nup146 N-terminal domain-containing protein</fullName>
    </recommendedName>
</protein>
<name>A0A8H7NZE5_9APHY</name>
<feature type="compositionally biased region" description="Low complexity" evidence="5">
    <location>
        <begin position="601"/>
        <end position="624"/>
    </location>
</feature>
<feature type="compositionally biased region" description="Low complexity" evidence="5">
    <location>
        <begin position="1726"/>
        <end position="1738"/>
    </location>
</feature>
<comment type="caution">
    <text evidence="7">The sequence shown here is derived from an EMBL/GenBank/DDBJ whole genome shotgun (WGS) entry which is preliminary data.</text>
</comment>
<feature type="compositionally biased region" description="Polar residues" evidence="5">
    <location>
        <begin position="834"/>
        <end position="848"/>
    </location>
</feature>
<dbReference type="InterPro" id="IPR015943">
    <property type="entry name" value="WD40/YVTN_repeat-like_dom_sf"/>
</dbReference>
<feature type="region of interest" description="Disordered" evidence="5">
    <location>
        <begin position="820"/>
        <end position="903"/>
    </location>
</feature>
<feature type="compositionally biased region" description="Polar residues" evidence="5">
    <location>
        <begin position="533"/>
        <end position="546"/>
    </location>
</feature>
<sequence>MSNIAFLQPYPQPQEGQPRISKNGESKDPDLYVQGRLDMGEISVFDTQALLSGPDSNQIPLHTFKSSGDIPLKQVVPNPGDIPELVAVYRSVDEGSPHLSVELYDIQNMKSVGGWKRGSTPDTNPFSVTWSPKGKQLAMGLENGDIITFAPSTPSELKNVVPKPPALGDQRIASSHWLTNTEFYAEFVVRGYIPPEDIPTYSHYIVTSDPKARTAGDIKLNPPNYPLPCLRPHAQFVVTLRSWVNVRMLIFVGDSASSDIGLLGCLNDSTAIEQWCHLPLDEMSTPTVPMSMEMDDTILVGLELDLTNTEPYLHITPAGDSVEVPPPPILYVYASDGTVLAWQIVNTAGVPYPGMLNASSAAQESSQIGQQHLQSAPEAPKPFGSTPAAFSTTAPSASGGAFSAFANAPSKFGQTAFSSSASISPTPAPQASASSITDDAMDSESIADAGLGGMSLGGGDDNGKKPSGQGPSGMFGSFAAVSPPAQGSTTSGTGSAFAPSSQSAFNGLKPAVGFGAFVNQTSNNPSIFTSGGSAFSSTPAPATTSDLKPASGFGQPAFGQQSALGKPGFSQPAFGQSGFAKPTTAQPAFGQTGFGQPALGQSAFSQPAPAQSAFSQPAPAQSAFGQPAFGQPAFGRSGFATAANPPTQSAGAAGPSSVGFSAFAQSPASGFASFAAKADAKPVWATSSGGDSAMDDKDSGQKTQFSTSAPALGAAEQIARVPSETMDSTSEPAAALAPATPSTGAFGQLKTTPSAFGQSVFGQSAFGKPAFGQPAFGQSAFAQPVTGPQTSQPTPGTGVGSTNVATGGAFAAYAQSGASFSSASSQPAAKPVWSASTSTGDQPSAKSSETTREDAKSTAGINNATQEGKGAESQARDTPDTTKPSQSGSTAPTGTGAFSQLKTSPYGFSHIGTGFGAFGAIDTSSSFFKAAKAPSSSPAGSTAPALALASTTPPSTPPKAPADAAKPTFGSPSPLGAARSVFGPSAASPRPEVTPVVKSAFAAFSGTNVGFGSAPSSGKSFGDMLREKTEVLQDEKNDSASASTAKSNAPVSFFAQREAQLRDKGKEREAEPWRREVDYEHALEQLEGDGDDDDDDDDVISFLSHSSVDGEGSEEDEEEEEEDEEDHDGTEETVEVSGVPQAVVTSTEEEKISPTPATSTPSMTSSSSLTKPAGTTPPGTPTVAKGTLPVIAPSSPAPVAPSLGLGRPSTRPARSSPLASQPINGDEDTDDTGATSDVSGSQRFVDPAPIRVPVTAASDKAPTQSVFTPQPKPGPAGRAPLQSPSPSLSLFPGPQMPPLLPGGDRVPQAQPNITPTAPAVEEGMQMECMRLFSTLAREMEKVNSEAQQAAKLRVLQYQPGSGSRTTADLNEPKKWTLADTSRLKLIGDSLEKQLSALRNEYTTLMEGIHELESQFLRASMRKEEIVRFSKASMDAEFARMLKARTLGPEHLETQSHLRRDIRNLREKIQQLEEQVEAAKKRLSRLKTGKAAVMICRNIDVAIEQQREKVTGLSTRSAKVNPQPRQITPSPGEKSLEKSPASHSGTTPNVATSTAAALNAEMSASKLKRALLKVRKQPLLNTQAATTKPRHVDDTPHTPVRTPAGQPSLFAGLTPFTPGQSSTPVAIPISTTPAATPTPTAPDSFPAPTDTDFPFSPSSPEEDYGAGTRRRTTNSRYHAKPVQFKKSSTSPSPAANFEWGPLPSFASTTPQKTLPVDLRPKAPVQPTTPTTPTPSLSSSWVVDDFGSK</sequence>
<feature type="region of interest" description="Disordered" evidence="5">
    <location>
        <begin position="533"/>
        <end position="659"/>
    </location>
</feature>
<evidence type="ECO:0000256" key="5">
    <source>
        <dbReference type="SAM" id="MobiDB-lite"/>
    </source>
</evidence>